<dbReference type="Proteomes" id="UP000689195">
    <property type="component" value="Unassembled WGS sequence"/>
</dbReference>
<keyword evidence="2" id="KW-0812">Transmembrane</keyword>
<organism evidence="3 4">
    <name type="scientific">Paramecium pentaurelia</name>
    <dbReference type="NCBI Taxonomy" id="43138"/>
    <lineage>
        <taxon>Eukaryota</taxon>
        <taxon>Sar</taxon>
        <taxon>Alveolata</taxon>
        <taxon>Ciliophora</taxon>
        <taxon>Intramacronucleata</taxon>
        <taxon>Oligohymenophorea</taxon>
        <taxon>Peniculida</taxon>
        <taxon>Parameciidae</taxon>
        <taxon>Paramecium</taxon>
    </lineage>
</organism>
<dbReference type="PROSITE" id="PS50294">
    <property type="entry name" value="WD_REPEATS_REGION"/>
    <property type="match status" value="1"/>
</dbReference>
<dbReference type="OrthoDB" id="538223at2759"/>
<dbReference type="EMBL" id="CAJJDO010000011">
    <property type="protein sequence ID" value="CAD8142253.1"/>
    <property type="molecule type" value="Genomic_DNA"/>
</dbReference>
<feature type="repeat" description="WD" evidence="1">
    <location>
        <begin position="170"/>
        <end position="211"/>
    </location>
</feature>
<keyword evidence="4" id="KW-1185">Reference proteome</keyword>
<dbReference type="PROSITE" id="PS50082">
    <property type="entry name" value="WD_REPEATS_2"/>
    <property type="match status" value="1"/>
</dbReference>
<evidence type="ECO:0000313" key="3">
    <source>
        <dbReference type="EMBL" id="CAD8142253.1"/>
    </source>
</evidence>
<dbReference type="InterPro" id="IPR001680">
    <property type="entry name" value="WD40_rpt"/>
</dbReference>
<evidence type="ECO:0000313" key="4">
    <source>
        <dbReference type="Proteomes" id="UP000689195"/>
    </source>
</evidence>
<dbReference type="PANTHER" id="PTHR45333">
    <property type="entry name" value="MEMBRANE PROTEIN-RELATED"/>
    <property type="match status" value="1"/>
</dbReference>
<dbReference type="PROSITE" id="PS00678">
    <property type="entry name" value="WD_REPEATS_1"/>
    <property type="match status" value="1"/>
</dbReference>
<dbReference type="SMART" id="SM00320">
    <property type="entry name" value="WD40"/>
    <property type="match status" value="1"/>
</dbReference>
<dbReference type="PANTHER" id="PTHR45333:SF1">
    <property type="entry name" value="CHROMOSOME UNDETERMINED SCAFFOLD_625, WHOLE GENOME SHOTGUN SEQUENCE"/>
    <property type="match status" value="1"/>
</dbReference>
<sequence length="290" mass="33255">MNFSIRRFLKFLEKRKFKTSLDSFLRQIINTFMNLQSISKKIQRINLQDHKFNQEDYSSETYEMARYDLMKRMKENKRIIDFIKFLVLLPSIYIGSNALNFLVGMKVDISNQSFENIGIKNTSIIGGNLVRCNFNGSEFDNVDINGVNFNGAQLFNCQWKQIKINELNKLDGHSGRVLSVQISPDGNTLASGSGDNSILLWDVNSDKNYNQILAQFKAPLIQNNSLPESNQITILRIFQTPLFEAKGALILNGDFINDEGYDLRSLFKSKGSCYLDNQLKQKNKENCIIS</sequence>
<dbReference type="InterPro" id="IPR001646">
    <property type="entry name" value="5peptide_repeat"/>
</dbReference>
<proteinExistence type="predicted"/>
<name>A0A8S1SP04_9CILI</name>
<keyword evidence="2" id="KW-0472">Membrane</keyword>
<dbReference type="Pfam" id="PF00400">
    <property type="entry name" value="WD40"/>
    <property type="match status" value="1"/>
</dbReference>
<reference evidence="3" key="1">
    <citation type="submission" date="2021-01" db="EMBL/GenBank/DDBJ databases">
        <authorList>
            <consortium name="Genoscope - CEA"/>
            <person name="William W."/>
        </authorList>
    </citation>
    <scope>NUCLEOTIDE SEQUENCE</scope>
</reference>
<dbReference type="AlphaFoldDB" id="A0A8S1SP04"/>
<protein>
    <submittedName>
        <fullName evidence="3">Uncharacterized protein</fullName>
    </submittedName>
</protein>
<dbReference type="InterPro" id="IPR019775">
    <property type="entry name" value="WD40_repeat_CS"/>
</dbReference>
<gene>
    <name evidence="3" type="ORF">PPENT_87.1.T0110046</name>
</gene>
<accession>A0A8S1SP04</accession>
<comment type="caution">
    <text evidence="3">The sequence shown here is derived from an EMBL/GenBank/DDBJ whole genome shotgun (WGS) entry which is preliminary data.</text>
</comment>
<keyword evidence="2" id="KW-1133">Transmembrane helix</keyword>
<feature type="transmembrane region" description="Helical" evidence="2">
    <location>
        <begin position="82"/>
        <end position="103"/>
    </location>
</feature>
<dbReference type="Pfam" id="PF00805">
    <property type="entry name" value="Pentapeptide"/>
    <property type="match status" value="1"/>
</dbReference>
<keyword evidence="1" id="KW-0853">WD repeat</keyword>
<evidence type="ECO:0000256" key="1">
    <source>
        <dbReference type="PROSITE-ProRule" id="PRU00221"/>
    </source>
</evidence>
<evidence type="ECO:0000256" key="2">
    <source>
        <dbReference type="SAM" id="Phobius"/>
    </source>
</evidence>